<reference evidence="1" key="1">
    <citation type="submission" date="2021-06" db="EMBL/GenBank/DDBJ databases">
        <authorList>
            <person name="Kallberg Y."/>
            <person name="Tangrot J."/>
            <person name="Rosling A."/>
        </authorList>
    </citation>
    <scope>NUCLEOTIDE SEQUENCE</scope>
    <source>
        <strain evidence="1">28 12/20/2015</strain>
    </source>
</reference>
<feature type="non-terminal residue" evidence="1">
    <location>
        <position position="183"/>
    </location>
</feature>
<name>A0ACA9QEQ5_9GLOM</name>
<dbReference type="Proteomes" id="UP000789366">
    <property type="component" value="Unassembled WGS sequence"/>
</dbReference>
<organism evidence="1 2">
    <name type="scientific">Cetraspora pellucida</name>
    <dbReference type="NCBI Taxonomy" id="1433469"/>
    <lineage>
        <taxon>Eukaryota</taxon>
        <taxon>Fungi</taxon>
        <taxon>Fungi incertae sedis</taxon>
        <taxon>Mucoromycota</taxon>
        <taxon>Glomeromycotina</taxon>
        <taxon>Glomeromycetes</taxon>
        <taxon>Diversisporales</taxon>
        <taxon>Gigasporaceae</taxon>
        <taxon>Cetraspora</taxon>
    </lineage>
</organism>
<evidence type="ECO:0000313" key="1">
    <source>
        <dbReference type="EMBL" id="CAG8748276.1"/>
    </source>
</evidence>
<evidence type="ECO:0000313" key="2">
    <source>
        <dbReference type="Proteomes" id="UP000789366"/>
    </source>
</evidence>
<keyword evidence="2" id="KW-1185">Reference proteome</keyword>
<dbReference type="EMBL" id="CAJVPW010041461">
    <property type="protein sequence ID" value="CAG8748276.1"/>
    <property type="molecule type" value="Genomic_DNA"/>
</dbReference>
<sequence length="183" mass="21617">MSNKKKKERLYIPIETNPFTLAAQVTKSTVKTNNNNELLSSSESPNESETNSNDEIQIRSANIKHPRLNKKNLKWNPDWLKFYPWIRAEPSINPSKLYCKWCEKAKFSNIFTEGTDWFKEQYLIRHLKSKDHQKAQEIETHTQLTIHESIRKPLSTEKLKVIQNMRNMYWLVENNIATLNIQG</sequence>
<protein>
    <submittedName>
        <fullName evidence="1">3784_t:CDS:1</fullName>
    </submittedName>
</protein>
<accession>A0ACA9QEQ5</accession>
<gene>
    <name evidence="1" type="ORF">SPELUC_LOCUS14294</name>
</gene>
<comment type="caution">
    <text evidence="1">The sequence shown here is derived from an EMBL/GenBank/DDBJ whole genome shotgun (WGS) entry which is preliminary data.</text>
</comment>
<proteinExistence type="predicted"/>